<name>A0A5J9TLA7_9POAL</name>
<dbReference type="EMBL" id="RWGY01000039">
    <property type="protein sequence ID" value="TVU12090.1"/>
    <property type="molecule type" value="Genomic_DNA"/>
</dbReference>
<organism evidence="1 2">
    <name type="scientific">Eragrostis curvula</name>
    <name type="common">weeping love grass</name>
    <dbReference type="NCBI Taxonomy" id="38414"/>
    <lineage>
        <taxon>Eukaryota</taxon>
        <taxon>Viridiplantae</taxon>
        <taxon>Streptophyta</taxon>
        <taxon>Embryophyta</taxon>
        <taxon>Tracheophyta</taxon>
        <taxon>Spermatophyta</taxon>
        <taxon>Magnoliopsida</taxon>
        <taxon>Liliopsida</taxon>
        <taxon>Poales</taxon>
        <taxon>Poaceae</taxon>
        <taxon>PACMAD clade</taxon>
        <taxon>Chloridoideae</taxon>
        <taxon>Eragrostideae</taxon>
        <taxon>Eragrostidinae</taxon>
        <taxon>Eragrostis</taxon>
    </lineage>
</organism>
<evidence type="ECO:0000313" key="2">
    <source>
        <dbReference type="Proteomes" id="UP000324897"/>
    </source>
</evidence>
<accession>A0A5J9TLA7</accession>
<reference evidence="1 2" key="1">
    <citation type="journal article" date="2019" name="Sci. Rep.">
        <title>A high-quality genome of Eragrostis curvula grass provides insights into Poaceae evolution and supports new strategies to enhance forage quality.</title>
        <authorList>
            <person name="Carballo J."/>
            <person name="Santos B.A.C.M."/>
            <person name="Zappacosta D."/>
            <person name="Garbus I."/>
            <person name="Selva J.P."/>
            <person name="Gallo C.A."/>
            <person name="Diaz A."/>
            <person name="Albertini E."/>
            <person name="Caccamo M."/>
            <person name="Echenique V."/>
        </authorList>
    </citation>
    <scope>NUCLEOTIDE SEQUENCE [LARGE SCALE GENOMIC DNA]</scope>
    <source>
        <strain evidence="2">cv. Victoria</strain>
        <tissue evidence="1">Leaf</tissue>
    </source>
</reference>
<proteinExistence type="predicted"/>
<dbReference type="Proteomes" id="UP000324897">
    <property type="component" value="Chromosome 3"/>
</dbReference>
<comment type="caution">
    <text evidence="1">The sequence shown here is derived from an EMBL/GenBank/DDBJ whole genome shotgun (WGS) entry which is preliminary data.</text>
</comment>
<gene>
    <name evidence="1" type="ORF">EJB05_45717</name>
</gene>
<dbReference type="AlphaFoldDB" id="A0A5J9TLA7"/>
<feature type="non-terminal residue" evidence="1">
    <location>
        <position position="1"/>
    </location>
</feature>
<sequence length="66" mass="7685">MVWFGSRRWRRLCGVINFVGMEHWRTRCLRDGGESKASSSMKNKVLRPFLCLVMVLFGHNCGLVRV</sequence>
<evidence type="ECO:0000313" key="1">
    <source>
        <dbReference type="EMBL" id="TVU12090.1"/>
    </source>
</evidence>
<dbReference type="Gramene" id="TVU12090">
    <property type="protein sequence ID" value="TVU12090"/>
    <property type="gene ID" value="EJB05_45717"/>
</dbReference>
<keyword evidence="2" id="KW-1185">Reference proteome</keyword>
<protein>
    <submittedName>
        <fullName evidence="1">Uncharacterized protein</fullName>
    </submittedName>
</protein>